<evidence type="ECO:0000313" key="2">
    <source>
        <dbReference type="EMBL" id="KAF6032533.1"/>
    </source>
</evidence>
<organism evidence="2 3">
    <name type="scientific">Bugula neritina</name>
    <name type="common">Brown bryozoan</name>
    <name type="synonym">Sertularia neritina</name>
    <dbReference type="NCBI Taxonomy" id="10212"/>
    <lineage>
        <taxon>Eukaryota</taxon>
        <taxon>Metazoa</taxon>
        <taxon>Spiralia</taxon>
        <taxon>Lophotrochozoa</taxon>
        <taxon>Bryozoa</taxon>
        <taxon>Gymnolaemata</taxon>
        <taxon>Cheilostomatida</taxon>
        <taxon>Flustrina</taxon>
        <taxon>Buguloidea</taxon>
        <taxon>Bugulidae</taxon>
        <taxon>Bugula</taxon>
    </lineage>
</organism>
<feature type="compositionally biased region" description="Polar residues" evidence="1">
    <location>
        <begin position="232"/>
        <end position="248"/>
    </location>
</feature>
<dbReference type="OrthoDB" id="6286406at2759"/>
<dbReference type="AlphaFoldDB" id="A0A7J7K2W3"/>
<keyword evidence="3" id="KW-1185">Reference proteome</keyword>
<evidence type="ECO:0000313" key="3">
    <source>
        <dbReference type="Proteomes" id="UP000593567"/>
    </source>
</evidence>
<sequence length="343" mass="39734">MAAATAKVSRHIPDIAPTLTLRRDKTYPTYPANRKRIALPRMEVIREIEPSYSWNQLPDLCGYKSAIVRSKVCEGLMYLLPGNKNGASMARPYTADLGAMFHEPYLSFKPNEYNEENVRESSNIHFSPNTHISRLKRYGEKRDRAHNINSESRKKYQNYSLLVTSDSEKEKRASDNRPVVAKVGKAEEELQQEVQNILDEVGVQTVREESEEGDSRPYSSIFNNTKSRHNSDSNNQVSEVIESNNKSGLLNGKTRQQKVSQSESESSRSRASKIQDYRQHQYVKKSAKFKDFKELRETEVPKPELPDQLKSEYLSEEKIQEIWSWLHWDFKKSKLEYFIEVCS</sequence>
<dbReference type="EMBL" id="VXIV02001497">
    <property type="protein sequence ID" value="KAF6032533.1"/>
    <property type="molecule type" value="Genomic_DNA"/>
</dbReference>
<proteinExistence type="predicted"/>
<evidence type="ECO:0000256" key="1">
    <source>
        <dbReference type="SAM" id="MobiDB-lite"/>
    </source>
</evidence>
<feature type="region of interest" description="Disordered" evidence="1">
    <location>
        <begin position="201"/>
        <end position="278"/>
    </location>
</feature>
<dbReference type="Proteomes" id="UP000593567">
    <property type="component" value="Unassembled WGS sequence"/>
</dbReference>
<reference evidence="2" key="1">
    <citation type="submission" date="2020-06" db="EMBL/GenBank/DDBJ databases">
        <title>Draft genome of Bugula neritina, a colonial animal packing powerful symbionts and potential medicines.</title>
        <authorList>
            <person name="Rayko M."/>
        </authorList>
    </citation>
    <scope>NUCLEOTIDE SEQUENCE [LARGE SCALE GENOMIC DNA]</scope>
    <source>
        <strain evidence="2">Kwan_BN1</strain>
    </source>
</reference>
<accession>A0A7J7K2W3</accession>
<protein>
    <submittedName>
        <fullName evidence="2">Uncharacterized protein</fullName>
    </submittedName>
</protein>
<feature type="compositionally biased region" description="Basic and acidic residues" evidence="1">
    <location>
        <begin position="265"/>
        <end position="278"/>
    </location>
</feature>
<comment type="caution">
    <text evidence="2">The sequence shown here is derived from an EMBL/GenBank/DDBJ whole genome shotgun (WGS) entry which is preliminary data.</text>
</comment>
<name>A0A7J7K2W3_BUGNE</name>
<gene>
    <name evidence="2" type="ORF">EB796_009134</name>
</gene>